<dbReference type="PANTHER" id="PTHR47642">
    <property type="entry name" value="ATP-DEPENDENT DNA HELICASE"/>
    <property type="match status" value="1"/>
</dbReference>
<dbReference type="GO" id="GO:0000723">
    <property type="term" value="P:telomere maintenance"/>
    <property type="evidence" value="ECO:0007669"/>
    <property type="project" value="InterPro"/>
</dbReference>
<dbReference type="Proteomes" id="UP000061587">
    <property type="component" value="Chromosome"/>
</dbReference>
<dbReference type="InterPro" id="IPR010285">
    <property type="entry name" value="DNA_helicase_pif1-like_DEAD"/>
</dbReference>
<dbReference type="PANTHER" id="PTHR47642:SF7">
    <property type="entry name" value="ATP-DEPENDENT DNA HELICASE PIF1"/>
    <property type="match status" value="1"/>
</dbReference>
<keyword evidence="2" id="KW-0547">Nucleotide-binding</keyword>
<organism evidence="2 3">
    <name type="scientific">Phocaeicola vulgatus</name>
    <name type="common">Bacteroides vulgatus</name>
    <dbReference type="NCBI Taxonomy" id="821"/>
    <lineage>
        <taxon>Bacteria</taxon>
        <taxon>Pseudomonadati</taxon>
        <taxon>Bacteroidota</taxon>
        <taxon>Bacteroidia</taxon>
        <taxon>Bacteroidales</taxon>
        <taxon>Bacteroidaceae</taxon>
        <taxon>Phocaeicola</taxon>
    </lineage>
</organism>
<reference evidence="2 3" key="2">
    <citation type="journal article" date="2016" name="Genome Biol. Evol.">
        <title>Extensive mobilome-driven genome diversification in mouse gut-associated Bacteroides vulgatus mpk.</title>
        <authorList>
            <person name="Lange A."/>
            <person name="Beier S."/>
            <person name="Steimle A."/>
            <person name="Autenrieth I.B."/>
            <person name="Huson D.H."/>
            <person name="Frick J.S."/>
        </authorList>
    </citation>
    <scope>NUCLEOTIDE SEQUENCE [LARGE SCALE GENOMIC DNA]</scope>
    <source>
        <strain evidence="3">mpk</strain>
    </source>
</reference>
<dbReference type="Gene3D" id="2.30.30.940">
    <property type="match status" value="1"/>
</dbReference>
<dbReference type="Pfam" id="PF05970">
    <property type="entry name" value="PIF1"/>
    <property type="match status" value="1"/>
</dbReference>
<evidence type="ECO:0000313" key="2">
    <source>
        <dbReference type="EMBL" id="ALK83843.1"/>
    </source>
</evidence>
<keyword evidence="2" id="KW-0347">Helicase</keyword>
<feature type="domain" description="DNA helicase Pif1-like DEAD-box helicase" evidence="1">
    <location>
        <begin position="20"/>
        <end position="206"/>
    </location>
</feature>
<dbReference type="PATRIC" id="fig|821.40.peg.1460"/>
<keyword evidence="2" id="KW-0067">ATP-binding</keyword>
<accession>A0A0P0L6V1</accession>
<dbReference type="GO" id="GO:0003678">
    <property type="term" value="F:DNA helicase activity"/>
    <property type="evidence" value="ECO:0007669"/>
    <property type="project" value="InterPro"/>
</dbReference>
<dbReference type="FunFam" id="3.40.50.300:FF:001498">
    <property type="entry name" value="ATP-dependent DNA helicase"/>
    <property type="match status" value="1"/>
</dbReference>
<evidence type="ECO:0000259" key="1">
    <source>
        <dbReference type="Pfam" id="PF05970"/>
    </source>
</evidence>
<proteinExistence type="predicted"/>
<dbReference type="EMBL" id="CP013020">
    <property type="protein sequence ID" value="ALK83843.1"/>
    <property type="molecule type" value="Genomic_DNA"/>
</dbReference>
<dbReference type="AlphaFoldDB" id="A0A0P0L6V1"/>
<dbReference type="SUPFAM" id="SSF52540">
    <property type="entry name" value="P-loop containing nucleoside triphosphate hydrolases"/>
    <property type="match status" value="2"/>
</dbReference>
<sequence length="357" mass="41150">MDKMQVDTHNKEFQDALNLIQYTRQSVFLTGKAGTGKSTFLKYVCEVTKKKHIVLAPTGIAAINAGGSTLHSFFKLPFYPLLPDDPKFSLKDGKLHSFLKYTSAHRKLIKEVELVIIDEISMVRADIIDFIDKILRVYSQNMREPFGGKQILLVGDVFQLEPVIKNDEREIINRFYPTPYFFSARVFQEMELVSIELTKVYRQSDKIFVNVLDHIRTNTAGAADLQLLNTRYNTHIEENESDMYITLATRRDTVDFINEKKLSELPGESTILTGEIHGEFPESSLPTQMELEVKPGAQIIFIKNDYDHRWVNGTIGTISGIDEEDTLYVITEDGQEFDVKKDSWRNIRYKYNELEKK</sequence>
<dbReference type="GO" id="GO:0006281">
    <property type="term" value="P:DNA repair"/>
    <property type="evidence" value="ECO:0007669"/>
    <property type="project" value="InterPro"/>
</dbReference>
<dbReference type="InterPro" id="IPR051055">
    <property type="entry name" value="PIF1_helicase"/>
</dbReference>
<dbReference type="Gene3D" id="3.40.50.300">
    <property type="entry name" value="P-loop containing nucleotide triphosphate hydrolases"/>
    <property type="match status" value="1"/>
</dbReference>
<protein>
    <submittedName>
        <fullName evidence="2">Helicase</fullName>
    </submittedName>
</protein>
<name>A0A0P0L6V1_PHOVU</name>
<gene>
    <name evidence="2" type="ORF">BvMPK_1229</name>
</gene>
<keyword evidence="2" id="KW-0378">Hydrolase</keyword>
<reference evidence="3" key="1">
    <citation type="submission" date="2015-10" db="EMBL/GenBank/DDBJ databases">
        <title>Extensive mobilome-driven genome diversification in gut-associated Bacteroides vulgatus mpk.</title>
        <authorList>
            <person name="Beier S."/>
            <person name="Lange A."/>
            <person name="Huson D.H."/>
            <person name="Frick J.-S."/>
            <person name="Autenrieth I.B."/>
        </authorList>
    </citation>
    <scope>NUCLEOTIDE SEQUENCE [LARGE SCALE GENOMIC DNA]</scope>
    <source>
        <strain evidence="3">mpk</strain>
    </source>
</reference>
<evidence type="ECO:0000313" key="3">
    <source>
        <dbReference type="Proteomes" id="UP000061587"/>
    </source>
</evidence>
<dbReference type="InterPro" id="IPR027417">
    <property type="entry name" value="P-loop_NTPase"/>
</dbReference>